<gene>
    <name evidence="1" type="ORF">Tco_1002300</name>
</gene>
<organism evidence="1 2">
    <name type="scientific">Tanacetum coccineum</name>
    <dbReference type="NCBI Taxonomy" id="301880"/>
    <lineage>
        <taxon>Eukaryota</taxon>
        <taxon>Viridiplantae</taxon>
        <taxon>Streptophyta</taxon>
        <taxon>Embryophyta</taxon>
        <taxon>Tracheophyta</taxon>
        <taxon>Spermatophyta</taxon>
        <taxon>Magnoliopsida</taxon>
        <taxon>eudicotyledons</taxon>
        <taxon>Gunneridae</taxon>
        <taxon>Pentapetalae</taxon>
        <taxon>asterids</taxon>
        <taxon>campanulids</taxon>
        <taxon>Asterales</taxon>
        <taxon>Asteraceae</taxon>
        <taxon>Asteroideae</taxon>
        <taxon>Anthemideae</taxon>
        <taxon>Anthemidinae</taxon>
        <taxon>Tanacetum</taxon>
    </lineage>
</organism>
<sequence length="119" mass="13323">VCVVRRDNGSSIVYVSNRPSICMFNASLVCVVRLDNGSSIVYVSNRSREMYLSTKLKKMSNSKGAPATASELDDAVEEGSEIEPNACTDVPKVIPNCKRYILLDYVRIEYIPECINYEF</sequence>
<dbReference type="EMBL" id="BQNB010017046">
    <property type="protein sequence ID" value="GJT58767.1"/>
    <property type="molecule type" value="Genomic_DNA"/>
</dbReference>
<proteinExistence type="predicted"/>
<reference evidence="1" key="2">
    <citation type="submission" date="2022-01" db="EMBL/GenBank/DDBJ databases">
        <authorList>
            <person name="Yamashiro T."/>
            <person name="Shiraishi A."/>
            <person name="Satake H."/>
            <person name="Nakayama K."/>
        </authorList>
    </citation>
    <scope>NUCLEOTIDE SEQUENCE</scope>
</reference>
<feature type="non-terminal residue" evidence="1">
    <location>
        <position position="1"/>
    </location>
</feature>
<dbReference type="Proteomes" id="UP001151760">
    <property type="component" value="Unassembled WGS sequence"/>
</dbReference>
<protein>
    <submittedName>
        <fullName evidence="1">Uncharacterized protein</fullName>
    </submittedName>
</protein>
<reference evidence="1" key="1">
    <citation type="journal article" date="2022" name="Int. J. Mol. Sci.">
        <title>Draft Genome of Tanacetum Coccineum: Genomic Comparison of Closely Related Tanacetum-Family Plants.</title>
        <authorList>
            <person name="Yamashiro T."/>
            <person name="Shiraishi A."/>
            <person name="Nakayama K."/>
            <person name="Satake H."/>
        </authorList>
    </citation>
    <scope>NUCLEOTIDE SEQUENCE</scope>
</reference>
<accession>A0ABQ5F7R3</accession>
<name>A0ABQ5F7R3_9ASTR</name>
<evidence type="ECO:0000313" key="2">
    <source>
        <dbReference type="Proteomes" id="UP001151760"/>
    </source>
</evidence>
<keyword evidence="2" id="KW-1185">Reference proteome</keyword>
<evidence type="ECO:0000313" key="1">
    <source>
        <dbReference type="EMBL" id="GJT58767.1"/>
    </source>
</evidence>
<comment type="caution">
    <text evidence="1">The sequence shown here is derived from an EMBL/GenBank/DDBJ whole genome shotgun (WGS) entry which is preliminary data.</text>
</comment>